<name>A0ABQ4NJ32_9RHOB</name>
<organism evidence="2 3">
    <name type="scientific">Jannaschia pagri</name>
    <dbReference type="NCBI Taxonomy" id="2829797"/>
    <lineage>
        <taxon>Bacteria</taxon>
        <taxon>Pseudomonadati</taxon>
        <taxon>Pseudomonadota</taxon>
        <taxon>Alphaproteobacteria</taxon>
        <taxon>Rhodobacterales</taxon>
        <taxon>Roseobacteraceae</taxon>
        <taxon>Jannaschia</taxon>
    </lineage>
</organism>
<feature type="region of interest" description="Disordered" evidence="1">
    <location>
        <begin position="1"/>
        <end position="22"/>
    </location>
</feature>
<accession>A0ABQ4NJ32</accession>
<dbReference type="Gene3D" id="3.30.200.20">
    <property type="entry name" value="Phosphorylase Kinase, domain 1"/>
    <property type="match status" value="1"/>
</dbReference>
<dbReference type="RefSeq" id="WP_220747699.1">
    <property type="nucleotide sequence ID" value="NZ_BPFH01000001.1"/>
</dbReference>
<keyword evidence="3" id="KW-1185">Reference proteome</keyword>
<evidence type="ECO:0000313" key="2">
    <source>
        <dbReference type="EMBL" id="GIT94214.1"/>
    </source>
</evidence>
<evidence type="ECO:0000313" key="3">
    <source>
        <dbReference type="Proteomes" id="UP000786693"/>
    </source>
</evidence>
<comment type="caution">
    <text evidence="2">The sequence shown here is derived from an EMBL/GenBank/DDBJ whole genome shotgun (WGS) entry which is preliminary data.</text>
</comment>
<evidence type="ECO:0008006" key="4">
    <source>
        <dbReference type="Google" id="ProtNLM"/>
    </source>
</evidence>
<proteinExistence type="predicted"/>
<sequence length="331" mass="35874">MLTDVAETVDLTRPSPAAPKPTCLRDLTRALTGTDVAEMTPPEQGLTRLMLNDGRRVFAFRRASADHVRREVALLTALKAQGAPVPEVVGFRDTMVLQADTGMASVAEGMAEADAGEAEDLAQRSLHALTLCRAAMDRAPRAKARLTGLGTRRAWAERQVARLIFVSYDLGLTPPDLDPEALTTAILRRSDRFVRWQADLTKAAVTPDGSVVWRDWQQFGLRGGCEDMAGPLADPNWTLTAAATARVLADALPQVEEHRLVTRMAALLIVSQFARVVDPTRAASAPPAKLNVAQVARLSARLRDLCEGDPLLQGCSDWAERLTPAVCELVQ</sequence>
<dbReference type="SUPFAM" id="SSF56112">
    <property type="entry name" value="Protein kinase-like (PK-like)"/>
    <property type="match status" value="1"/>
</dbReference>
<dbReference type="EMBL" id="BPFH01000001">
    <property type="protein sequence ID" value="GIT94214.1"/>
    <property type="molecule type" value="Genomic_DNA"/>
</dbReference>
<dbReference type="Proteomes" id="UP000786693">
    <property type="component" value="Unassembled WGS sequence"/>
</dbReference>
<gene>
    <name evidence="2" type="ORF">JANAI62_08370</name>
</gene>
<reference evidence="2 3" key="1">
    <citation type="submission" date="2021-05" db="EMBL/GenBank/DDBJ databases">
        <title>Bacteria Genome sequencing.</title>
        <authorList>
            <person name="Takabe Y."/>
            <person name="Nakajima Y."/>
            <person name="Suzuki S."/>
            <person name="Shiozaki T."/>
        </authorList>
    </citation>
    <scope>NUCLEOTIDE SEQUENCE [LARGE SCALE GENOMIC DNA]</scope>
    <source>
        <strain evidence="2 3">AI_62</strain>
    </source>
</reference>
<dbReference type="InterPro" id="IPR011009">
    <property type="entry name" value="Kinase-like_dom_sf"/>
</dbReference>
<evidence type="ECO:0000256" key="1">
    <source>
        <dbReference type="SAM" id="MobiDB-lite"/>
    </source>
</evidence>
<protein>
    <recommendedName>
        <fullName evidence="4">Aminoglycoside phosphotransferase domain-containing protein</fullName>
    </recommendedName>
</protein>